<feature type="transmembrane region" description="Helical" evidence="6">
    <location>
        <begin position="734"/>
        <end position="753"/>
    </location>
</feature>
<keyword evidence="2 6" id="KW-0472">Membrane</keyword>
<evidence type="ECO:0000256" key="5">
    <source>
        <dbReference type="ARBA" id="ARBA00023319"/>
    </source>
</evidence>
<dbReference type="InterPro" id="IPR051275">
    <property type="entry name" value="Cell_adhesion_signaling"/>
</dbReference>
<dbReference type="Pfam" id="PF21892">
    <property type="entry name" value="TMEM145_N"/>
    <property type="match status" value="1"/>
</dbReference>
<keyword evidence="3" id="KW-1015">Disulfide bond</keyword>
<keyword evidence="4" id="KW-0325">Glycoprotein</keyword>
<dbReference type="InterPro" id="IPR053880">
    <property type="entry name" value="GPR180-like_N"/>
</dbReference>
<dbReference type="GO" id="GO:0016020">
    <property type="term" value="C:membrane"/>
    <property type="evidence" value="ECO:0007669"/>
    <property type="project" value="UniProtKB-SubCell"/>
</dbReference>
<dbReference type="InterPro" id="IPR007110">
    <property type="entry name" value="Ig-like_dom"/>
</dbReference>
<evidence type="ECO:0000256" key="6">
    <source>
        <dbReference type="SAM" id="Phobius"/>
    </source>
</evidence>
<evidence type="ECO:0000256" key="3">
    <source>
        <dbReference type="ARBA" id="ARBA00023157"/>
    </source>
</evidence>
<evidence type="ECO:0000256" key="2">
    <source>
        <dbReference type="ARBA" id="ARBA00023136"/>
    </source>
</evidence>
<comment type="caution">
    <text evidence="8">The sequence shown here is derived from an EMBL/GenBank/DDBJ whole genome shotgun (WGS) entry which is preliminary data.</text>
</comment>
<name>A0ABD0J5N5_9CAEN</name>
<comment type="subcellular location">
    <subcellularLocation>
        <location evidence="1">Membrane</location>
        <topology evidence="1">Single-pass type I membrane protein</topology>
    </subcellularLocation>
</comment>
<dbReference type="InterPro" id="IPR013783">
    <property type="entry name" value="Ig-like_fold"/>
</dbReference>
<protein>
    <recommendedName>
        <fullName evidence="7">Ig-like domain-containing protein</fullName>
    </recommendedName>
</protein>
<dbReference type="PROSITE" id="PS50835">
    <property type="entry name" value="IG_LIKE"/>
    <property type="match status" value="2"/>
</dbReference>
<sequence>MAGVQGGCHRCAGVLYVITVVFLSASSVKCYRLEGRINTAQNWKLMTWLCLKDSARLNFEFQYPKDCTERVNVLPSNNNQIIELSNNTCSTVTTDTGQPYYYCPLERIIRSSKPRRWHFVLARCGDSESGETGLRAKYTLNTTDTAISNCSVSPECPVSREEDGVLTCTCDNILKFLQGGLGSAPTGNGTGPANTENPSDSCHVMATGHTGVVTYTLLHAGKACFGTPVIECGGAFHIEGHSLRCVCYPSAASVEADDISWPGHSSDNTVVIDTVTRDHNLLVLTCEVVVGDVTSTADYTVHVAYGPSDSTTSIDGPSPFPTDGSLPMTLTCQTTDVNPEPSITWSGIQCENAVHNDQEICVYTPKMADEGRVVTCRATNVHGPGQGSAEFTIHLTSLGEPCFGTPVIDCGGAFHTEGNSLRCDCYPFDASVEADDISWPGHSPTETVYIDTVTRDHNLQVLTCKVVVGGVTYTADYTIRVAYGPSDSTTSIDGPSPFPTDGSLPMTLTCLTTDVNPEPSITWSGIQCENAVNNDQETCVYTPKMADEGQVVTCRATNVYGLVQGSAEFTIHLTSLALQSASERDKGTFTMAPTAVFCGVLMLAVSAGAVRLQGELTSENDFKMLGSFCFEPEVGYFDYHVMYPKSCHGRMNMNDGMMALSPENGCKEVYSEGEMHYNCTGKMDIRSNYPRHWYFALARCEMSDGGMYGLRLSKYNLHMVNGMDTMTASAGTNMAAVFTLLLTQVFVAFFCVVRH</sequence>
<feature type="domain" description="Ig-like" evidence="7">
    <location>
        <begin position="485"/>
        <end position="570"/>
    </location>
</feature>
<organism evidence="8 9">
    <name type="scientific">Batillaria attramentaria</name>
    <dbReference type="NCBI Taxonomy" id="370345"/>
    <lineage>
        <taxon>Eukaryota</taxon>
        <taxon>Metazoa</taxon>
        <taxon>Spiralia</taxon>
        <taxon>Lophotrochozoa</taxon>
        <taxon>Mollusca</taxon>
        <taxon>Gastropoda</taxon>
        <taxon>Caenogastropoda</taxon>
        <taxon>Sorbeoconcha</taxon>
        <taxon>Cerithioidea</taxon>
        <taxon>Batillariidae</taxon>
        <taxon>Batillaria</taxon>
    </lineage>
</organism>
<dbReference type="SUPFAM" id="SSF48726">
    <property type="entry name" value="Immunoglobulin"/>
    <property type="match status" value="2"/>
</dbReference>
<dbReference type="EMBL" id="JACVVK020000651">
    <property type="protein sequence ID" value="KAK7460336.1"/>
    <property type="molecule type" value="Genomic_DNA"/>
</dbReference>
<gene>
    <name evidence="8" type="ORF">BaRGS_00038894</name>
</gene>
<reference evidence="8 9" key="1">
    <citation type="journal article" date="2023" name="Sci. Data">
        <title>Genome assembly of the Korean intertidal mud-creeper Batillaria attramentaria.</title>
        <authorList>
            <person name="Patra A.K."/>
            <person name="Ho P.T."/>
            <person name="Jun S."/>
            <person name="Lee S.J."/>
            <person name="Kim Y."/>
            <person name="Won Y.J."/>
        </authorList>
    </citation>
    <scope>NUCLEOTIDE SEQUENCE [LARGE SCALE GENOMIC DNA]</scope>
    <source>
        <strain evidence="8">Wonlab-2016</strain>
    </source>
</reference>
<evidence type="ECO:0000313" key="8">
    <source>
        <dbReference type="EMBL" id="KAK7460336.1"/>
    </source>
</evidence>
<keyword evidence="9" id="KW-1185">Reference proteome</keyword>
<evidence type="ECO:0000256" key="4">
    <source>
        <dbReference type="ARBA" id="ARBA00023180"/>
    </source>
</evidence>
<evidence type="ECO:0000259" key="7">
    <source>
        <dbReference type="PROSITE" id="PS50835"/>
    </source>
</evidence>
<keyword evidence="5" id="KW-0393">Immunoglobulin domain</keyword>
<accession>A0ABD0J5N5</accession>
<dbReference type="Proteomes" id="UP001519460">
    <property type="component" value="Unassembled WGS sequence"/>
</dbReference>
<feature type="domain" description="Ig-like" evidence="7">
    <location>
        <begin position="307"/>
        <end position="392"/>
    </location>
</feature>
<proteinExistence type="predicted"/>
<keyword evidence="6" id="KW-0812">Transmembrane</keyword>
<evidence type="ECO:0000256" key="1">
    <source>
        <dbReference type="ARBA" id="ARBA00004479"/>
    </source>
</evidence>
<dbReference type="Gene3D" id="2.60.40.10">
    <property type="entry name" value="Immunoglobulins"/>
    <property type="match status" value="2"/>
</dbReference>
<keyword evidence="6" id="KW-1133">Transmembrane helix</keyword>
<dbReference type="PANTHER" id="PTHR11640">
    <property type="entry name" value="NEPHRIN"/>
    <property type="match status" value="1"/>
</dbReference>
<dbReference type="InterPro" id="IPR036179">
    <property type="entry name" value="Ig-like_dom_sf"/>
</dbReference>
<dbReference type="PANTHER" id="PTHR11640:SF31">
    <property type="entry name" value="IRREGULAR CHIASM C-ROUGHEST PROTEIN-RELATED"/>
    <property type="match status" value="1"/>
</dbReference>
<dbReference type="AlphaFoldDB" id="A0ABD0J5N5"/>
<evidence type="ECO:0000313" key="9">
    <source>
        <dbReference type="Proteomes" id="UP001519460"/>
    </source>
</evidence>